<comment type="caution">
    <text evidence="2">The sequence shown here is derived from an EMBL/GenBank/DDBJ whole genome shotgun (WGS) entry which is preliminary data.</text>
</comment>
<feature type="compositionally biased region" description="Low complexity" evidence="1">
    <location>
        <begin position="31"/>
        <end position="42"/>
    </location>
</feature>
<feature type="region of interest" description="Disordered" evidence="1">
    <location>
        <begin position="1"/>
        <end position="93"/>
    </location>
</feature>
<protein>
    <submittedName>
        <fullName evidence="2">Uncharacterized protein</fullName>
    </submittedName>
</protein>
<proteinExistence type="predicted"/>
<gene>
    <name evidence="2" type="ORF">Poly41_48310</name>
</gene>
<name>A0A5C6DAB9_9BACT</name>
<dbReference type="Proteomes" id="UP000319143">
    <property type="component" value="Unassembled WGS sequence"/>
</dbReference>
<evidence type="ECO:0000313" key="2">
    <source>
        <dbReference type="EMBL" id="TWU33832.1"/>
    </source>
</evidence>
<reference evidence="2 3" key="1">
    <citation type="submission" date="2019-02" db="EMBL/GenBank/DDBJ databases">
        <title>Deep-cultivation of Planctomycetes and their phenomic and genomic characterization uncovers novel biology.</title>
        <authorList>
            <person name="Wiegand S."/>
            <person name="Jogler M."/>
            <person name="Boedeker C."/>
            <person name="Pinto D."/>
            <person name="Vollmers J."/>
            <person name="Rivas-Marin E."/>
            <person name="Kohn T."/>
            <person name="Peeters S.H."/>
            <person name="Heuer A."/>
            <person name="Rast P."/>
            <person name="Oberbeckmann S."/>
            <person name="Bunk B."/>
            <person name="Jeske O."/>
            <person name="Meyerdierks A."/>
            <person name="Storesund J.E."/>
            <person name="Kallscheuer N."/>
            <person name="Luecker S."/>
            <person name="Lage O.M."/>
            <person name="Pohl T."/>
            <person name="Merkel B.J."/>
            <person name="Hornburger P."/>
            <person name="Mueller R.-W."/>
            <person name="Bruemmer F."/>
            <person name="Labrenz M."/>
            <person name="Spormann A.M."/>
            <person name="Op Den Camp H."/>
            <person name="Overmann J."/>
            <person name="Amann R."/>
            <person name="Jetten M.S.M."/>
            <person name="Mascher T."/>
            <person name="Medema M.H."/>
            <person name="Devos D.P."/>
            <person name="Kaster A.-K."/>
            <person name="Ovreas L."/>
            <person name="Rohde M."/>
            <person name="Galperin M.Y."/>
            <person name="Jogler C."/>
        </authorList>
    </citation>
    <scope>NUCLEOTIDE SEQUENCE [LARGE SCALE GENOMIC DNA]</scope>
    <source>
        <strain evidence="2 3">Poly41</strain>
    </source>
</reference>
<feature type="compositionally biased region" description="Basic and acidic residues" evidence="1">
    <location>
        <begin position="45"/>
        <end position="64"/>
    </location>
</feature>
<dbReference type="EMBL" id="SJPV01000009">
    <property type="protein sequence ID" value="TWU33832.1"/>
    <property type="molecule type" value="Genomic_DNA"/>
</dbReference>
<accession>A0A5C6DAB9</accession>
<evidence type="ECO:0000313" key="3">
    <source>
        <dbReference type="Proteomes" id="UP000319143"/>
    </source>
</evidence>
<dbReference type="AlphaFoldDB" id="A0A5C6DAB9"/>
<feature type="compositionally biased region" description="Low complexity" evidence="1">
    <location>
        <begin position="72"/>
        <end position="84"/>
    </location>
</feature>
<organism evidence="2 3">
    <name type="scientific">Novipirellula artificiosorum</name>
    <dbReference type="NCBI Taxonomy" id="2528016"/>
    <lineage>
        <taxon>Bacteria</taxon>
        <taxon>Pseudomonadati</taxon>
        <taxon>Planctomycetota</taxon>
        <taxon>Planctomycetia</taxon>
        <taxon>Pirellulales</taxon>
        <taxon>Pirellulaceae</taxon>
        <taxon>Novipirellula</taxon>
    </lineage>
</organism>
<evidence type="ECO:0000256" key="1">
    <source>
        <dbReference type="SAM" id="MobiDB-lite"/>
    </source>
</evidence>
<sequence>MDMIDLLGSLLGQKTSGGGRGGDALNDIFRRGSGVSRGGSQSTDISKEGKDLEDLLNVAKDRHSNSGSGDRAPSSSAPTKSAPADQQSQGGDQ</sequence>
<keyword evidence="3" id="KW-1185">Reference proteome</keyword>